<dbReference type="InterPro" id="IPR010982">
    <property type="entry name" value="Lambda_DNA-bd_dom_sf"/>
</dbReference>
<dbReference type="EMBL" id="JALDYZ010000016">
    <property type="protein sequence ID" value="MDI7924569.1"/>
    <property type="molecule type" value="Genomic_DNA"/>
</dbReference>
<dbReference type="SUPFAM" id="SSF51306">
    <property type="entry name" value="LexA/Signal peptidase"/>
    <property type="match status" value="1"/>
</dbReference>
<evidence type="ECO:0000313" key="2">
    <source>
        <dbReference type="EMBL" id="MDI7924569.1"/>
    </source>
</evidence>
<dbReference type="InterPro" id="IPR001387">
    <property type="entry name" value="Cro/C1-type_HTH"/>
</dbReference>
<dbReference type="Pfam" id="PF00717">
    <property type="entry name" value="Peptidase_S24"/>
    <property type="match status" value="1"/>
</dbReference>
<dbReference type="AlphaFoldDB" id="A0AAE3U5Z2"/>
<keyword evidence="3" id="KW-1185">Reference proteome</keyword>
<accession>A0AAE3U5Z2</accession>
<dbReference type="CDD" id="cd06462">
    <property type="entry name" value="Peptidase_S24_S26"/>
    <property type="match status" value="1"/>
</dbReference>
<sequence length="219" mass="24734">MYFDSMEPLDMRWRMELKVAIRRLRTLAGMTQHAFAEALGTTQPTVSRWETGAKPEFEHLAKLRAFAEERNLDFDLSETGWETGWTQTVSIFGYVGAGAEVLPHNDTDPTNGLDVVEVDFPIPEGTGAVIVRGESQMPIFEDGDLIGYHKEGRPPADLIGKMCIVRLSDGRMFIKKIKRGSGPGFFTLTSSNAADIEDVVIEWSAPYRFRIPRDEWTRY</sequence>
<dbReference type="Gene3D" id="1.10.260.40">
    <property type="entry name" value="lambda repressor-like DNA-binding domains"/>
    <property type="match status" value="1"/>
</dbReference>
<proteinExistence type="predicted"/>
<evidence type="ECO:0000259" key="1">
    <source>
        <dbReference type="PROSITE" id="PS50943"/>
    </source>
</evidence>
<dbReference type="Gene3D" id="2.10.109.10">
    <property type="entry name" value="Umud Fragment, subunit A"/>
    <property type="match status" value="1"/>
</dbReference>
<dbReference type="RefSeq" id="WP_311794700.1">
    <property type="nucleotide sequence ID" value="NZ_JALDYZ010000016.1"/>
</dbReference>
<comment type="caution">
    <text evidence="2">The sequence shown here is derived from an EMBL/GenBank/DDBJ whole genome shotgun (WGS) entry which is preliminary data.</text>
</comment>
<dbReference type="InterPro" id="IPR015927">
    <property type="entry name" value="Peptidase_S24_S26A/B/C"/>
</dbReference>
<name>A0AAE3U5Z2_9HYPH</name>
<dbReference type="PROSITE" id="PS50943">
    <property type="entry name" value="HTH_CROC1"/>
    <property type="match status" value="1"/>
</dbReference>
<dbReference type="CDD" id="cd00093">
    <property type="entry name" value="HTH_XRE"/>
    <property type="match status" value="1"/>
</dbReference>
<dbReference type="GO" id="GO:0003677">
    <property type="term" value="F:DNA binding"/>
    <property type="evidence" value="ECO:0007669"/>
    <property type="project" value="InterPro"/>
</dbReference>
<feature type="domain" description="HTH cro/C1-type" evidence="1">
    <location>
        <begin position="21"/>
        <end position="63"/>
    </location>
</feature>
<dbReference type="SUPFAM" id="SSF47413">
    <property type="entry name" value="lambda repressor-like DNA-binding domains"/>
    <property type="match status" value="1"/>
</dbReference>
<dbReference type="InterPro" id="IPR036286">
    <property type="entry name" value="LexA/Signal_pep-like_sf"/>
</dbReference>
<dbReference type="SMART" id="SM00530">
    <property type="entry name" value="HTH_XRE"/>
    <property type="match status" value="1"/>
</dbReference>
<dbReference type="Proteomes" id="UP001161580">
    <property type="component" value="Unassembled WGS sequence"/>
</dbReference>
<dbReference type="Pfam" id="PF01381">
    <property type="entry name" value="HTH_3"/>
    <property type="match status" value="1"/>
</dbReference>
<gene>
    <name evidence="2" type="ORF">MRS75_21125</name>
</gene>
<evidence type="ECO:0000313" key="3">
    <source>
        <dbReference type="Proteomes" id="UP001161580"/>
    </source>
</evidence>
<protein>
    <submittedName>
        <fullName evidence="2">LexA family transcriptional regulator</fullName>
    </submittedName>
</protein>
<reference evidence="2" key="1">
    <citation type="submission" date="2022-03" db="EMBL/GenBank/DDBJ databases">
        <title>Fererhizobium litorale gen. nov., sp. nov., isolated from sandy sediments of the Sea of Japan seashore.</title>
        <authorList>
            <person name="Romanenko L."/>
            <person name="Kurilenko V."/>
            <person name="Otstavnykh N."/>
            <person name="Svetashev V."/>
            <person name="Tekutyeva L."/>
            <person name="Isaeva M."/>
            <person name="Mikhailov V."/>
        </authorList>
    </citation>
    <scope>NUCLEOTIDE SEQUENCE</scope>
    <source>
        <strain evidence="2">KMM 9576</strain>
    </source>
</reference>
<organism evidence="2 3">
    <name type="scientific">Ferirhizobium litorale</name>
    <dbReference type="NCBI Taxonomy" id="2927786"/>
    <lineage>
        <taxon>Bacteria</taxon>
        <taxon>Pseudomonadati</taxon>
        <taxon>Pseudomonadota</taxon>
        <taxon>Alphaproteobacteria</taxon>
        <taxon>Hyphomicrobiales</taxon>
        <taxon>Rhizobiaceae</taxon>
        <taxon>Ferirhizobium</taxon>
    </lineage>
</organism>